<dbReference type="EMBL" id="KQ248724">
    <property type="protein sequence ID" value="KNC71480.1"/>
    <property type="molecule type" value="Genomic_DNA"/>
</dbReference>
<keyword evidence="3" id="KW-1185">Reference proteome</keyword>
<evidence type="ECO:0000313" key="3">
    <source>
        <dbReference type="Proteomes" id="UP000054560"/>
    </source>
</evidence>
<dbReference type="AlphaFoldDB" id="A0A0L0F431"/>
<accession>A0A0L0F431</accession>
<dbReference type="GeneID" id="25916485"/>
<feature type="compositionally biased region" description="Polar residues" evidence="1">
    <location>
        <begin position="106"/>
        <end position="117"/>
    </location>
</feature>
<feature type="compositionally biased region" description="Polar residues" evidence="1">
    <location>
        <begin position="10"/>
        <end position="41"/>
    </location>
</feature>
<sequence>MNYMTKKYPASSNSQSNLVYTSSGSRRDSSWTISYRNSAGSTGLDRGSYHHHTHPNHFAPGVAGPEESIPDLETYTNLNNTHPIVDSTEEDTADIPDLSTFEDSDSAQASSETSASGIDSYEDVAAPVHTFRPGGADVGQGVESGMQGQGEPSETPLDRTLPNMGEKSAAHAEVSFAERIKSRGMREPNEEDREKDGKTDADERLDGLHTSLEVGSGGSDSENDDSGHVYLV</sequence>
<name>A0A0L0F431_9EUKA</name>
<feature type="region of interest" description="Disordered" evidence="1">
    <location>
        <begin position="1"/>
        <end position="232"/>
    </location>
</feature>
<feature type="compositionally biased region" description="Basic and acidic residues" evidence="1">
    <location>
        <begin position="176"/>
        <end position="207"/>
    </location>
</feature>
<protein>
    <submittedName>
        <fullName evidence="2">Uncharacterized protein</fullName>
    </submittedName>
</protein>
<reference evidence="2 3" key="1">
    <citation type="submission" date="2011-02" db="EMBL/GenBank/DDBJ databases">
        <title>The Genome Sequence of Sphaeroforma arctica JP610.</title>
        <authorList>
            <consortium name="The Broad Institute Genome Sequencing Platform"/>
            <person name="Russ C."/>
            <person name="Cuomo C."/>
            <person name="Young S.K."/>
            <person name="Zeng Q."/>
            <person name="Gargeya S."/>
            <person name="Alvarado L."/>
            <person name="Berlin A."/>
            <person name="Chapman S.B."/>
            <person name="Chen Z."/>
            <person name="Freedman E."/>
            <person name="Gellesch M."/>
            <person name="Goldberg J."/>
            <person name="Griggs A."/>
            <person name="Gujja S."/>
            <person name="Heilman E."/>
            <person name="Heiman D."/>
            <person name="Howarth C."/>
            <person name="Mehta T."/>
            <person name="Neiman D."/>
            <person name="Pearson M."/>
            <person name="Roberts A."/>
            <person name="Saif S."/>
            <person name="Shea T."/>
            <person name="Shenoy N."/>
            <person name="Sisk P."/>
            <person name="Stolte C."/>
            <person name="Sykes S."/>
            <person name="White J."/>
            <person name="Yandava C."/>
            <person name="Burger G."/>
            <person name="Gray M.W."/>
            <person name="Holland P.W.H."/>
            <person name="King N."/>
            <person name="Lang F.B.F."/>
            <person name="Roger A.J."/>
            <person name="Ruiz-Trillo I."/>
            <person name="Haas B."/>
            <person name="Nusbaum C."/>
            <person name="Birren B."/>
        </authorList>
    </citation>
    <scope>NUCLEOTIDE SEQUENCE [LARGE SCALE GENOMIC DNA]</scope>
    <source>
        <strain evidence="2 3">JP610</strain>
    </source>
</reference>
<dbReference type="RefSeq" id="XP_014145382.1">
    <property type="nucleotide sequence ID" value="XM_014289907.1"/>
</dbReference>
<proteinExistence type="predicted"/>
<feature type="compositionally biased region" description="Acidic residues" evidence="1">
    <location>
        <begin position="87"/>
        <end position="105"/>
    </location>
</feature>
<evidence type="ECO:0000256" key="1">
    <source>
        <dbReference type="SAM" id="MobiDB-lite"/>
    </source>
</evidence>
<evidence type="ECO:0000313" key="2">
    <source>
        <dbReference type="EMBL" id="KNC71480.1"/>
    </source>
</evidence>
<dbReference type="Proteomes" id="UP000054560">
    <property type="component" value="Unassembled WGS sequence"/>
</dbReference>
<gene>
    <name evidence="2" type="ORF">SARC_15981</name>
</gene>
<organism evidence="2 3">
    <name type="scientific">Sphaeroforma arctica JP610</name>
    <dbReference type="NCBI Taxonomy" id="667725"/>
    <lineage>
        <taxon>Eukaryota</taxon>
        <taxon>Ichthyosporea</taxon>
        <taxon>Ichthyophonida</taxon>
        <taxon>Sphaeroforma</taxon>
    </lineage>
</organism>